<dbReference type="Gene3D" id="3.40.50.12780">
    <property type="entry name" value="N-terminal domain of ligase-like"/>
    <property type="match status" value="1"/>
</dbReference>
<proteinExistence type="predicted"/>
<dbReference type="Pfam" id="PF00501">
    <property type="entry name" value="AMP-binding"/>
    <property type="match status" value="1"/>
</dbReference>
<dbReference type="NCBIfam" id="NF045666">
    <property type="entry name" value="DVU1553_fam_AMP"/>
    <property type="match status" value="1"/>
</dbReference>
<accession>A0A212K3D4</accession>
<feature type="domain" description="AMP-dependent synthetase/ligase" evidence="1">
    <location>
        <begin position="87"/>
        <end position="281"/>
    </location>
</feature>
<dbReference type="PANTHER" id="PTHR43845:SF1">
    <property type="entry name" value="BLR5969 PROTEIN"/>
    <property type="match status" value="1"/>
</dbReference>
<reference evidence="2" key="1">
    <citation type="submission" date="2016-04" db="EMBL/GenBank/DDBJ databases">
        <authorList>
            <person name="Evans L.H."/>
            <person name="Alamgir A."/>
            <person name="Owens N."/>
            <person name="Weber N.D."/>
            <person name="Virtaneva K."/>
            <person name="Barbian K."/>
            <person name="Babar A."/>
            <person name="Rosenke K."/>
        </authorList>
    </citation>
    <scope>NUCLEOTIDE SEQUENCE</scope>
    <source>
        <strain evidence="2">86</strain>
    </source>
</reference>
<dbReference type="InterPro" id="IPR000873">
    <property type="entry name" value="AMP-dep_synth/lig_dom"/>
</dbReference>
<organism evidence="2">
    <name type="scientific">uncultured Alphaproteobacteria bacterium</name>
    <dbReference type="NCBI Taxonomy" id="91750"/>
    <lineage>
        <taxon>Bacteria</taxon>
        <taxon>Pseudomonadati</taxon>
        <taxon>Pseudomonadota</taxon>
        <taxon>Alphaproteobacteria</taxon>
        <taxon>environmental samples</taxon>
    </lineage>
</organism>
<dbReference type="AlphaFoldDB" id="A0A212K3D4"/>
<protein>
    <recommendedName>
        <fullName evidence="1">AMP-dependent synthetase/ligase domain-containing protein</fullName>
    </recommendedName>
</protein>
<dbReference type="InterPro" id="IPR042099">
    <property type="entry name" value="ANL_N_sf"/>
</dbReference>
<dbReference type="SUPFAM" id="SSF56801">
    <property type="entry name" value="Acetyl-CoA synthetase-like"/>
    <property type="match status" value="1"/>
</dbReference>
<name>A0A212K3D4_9PROT</name>
<dbReference type="PANTHER" id="PTHR43845">
    <property type="entry name" value="BLR5969 PROTEIN"/>
    <property type="match status" value="1"/>
</dbReference>
<sequence length="425" mass="44847">MSAGTPLDALAARTLGLAEGFDRADLARGQGARLRETFLWARARSRFYRARLAGCAPPRSIEDLAALPFTTAADLAADPLALVCVPQDEIDRVVTLETSGTSGRPKRLFFTAADQEITLAFFRCGLSQMVARGRNVLALLPQGRPGGLGDLLGRALRALGARVRFAEASPDDDAFRRSPPDLVVGAPVAVLDLARRTCGCTVRAVLLCSDRPPEGAARRLAAAWGCETFEDWGMTEMGYGGGVDCRAHDGRHLQEGDFLFEIVDPATGRAVPDGAFGEVILTTLTRRGMPLIRYRTGDVSRFLPGRCACGSPLRRLDRIAMRSDGRVGPHGGVTLGEIDDALFGVAGVIDVRGGFRAGTPERLRLEVVAPGAAADLETRLTAALDGVASLRAARAEGALALELAVVGGASAPARGKRCLHVDASA</sequence>
<gene>
    <name evidence="2" type="ORF">KL86APRO_12071</name>
</gene>
<evidence type="ECO:0000313" key="2">
    <source>
        <dbReference type="EMBL" id="SBW06157.1"/>
    </source>
</evidence>
<dbReference type="EMBL" id="FLUO01000001">
    <property type="protein sequence ID" value="SBW06157.1"/>
    <property type="molecule type" value="Genomic_DNA"/>
</dbReference>
<evidence type="ECO:0000259" key="1">
    <source>
        <dbReference type="Pfam" id="PF00501"/>
    </source>
</evidence>